<dbReference type="InterPro" id="IPR011006">
    <property type="entry name" value="CheY-like_superfamily"/>
</dbReference>
<keyword evidence="2" id="KW-0805">Transcription regulation</keyword>
<name>A0ABW4L1V2_9MICO</name>
<keyword evidence="4" id="KW-0804">Transcription</keyword>
<dbReference type="Proteomes" id="UP001597277">
    <property type="component" value="Unassembled WGS sequence"/>
</dbReference>
<evidence type="ECO:0000259" key="9">
    <source>
        <dbReference type="PROSITE" id="PS51755"/>
    </source>
</evidence>
<protein>
    <submittedName>
        <fullName evidence="10">Response regulator transcription factor</fullName>
    </submittedName>
</protein>
<dbReference type="PROSITE" id="PS50110">
    <property type="entry name" value="RESPONSE_REGULATORY"/>
    <property type="match status" value="1"/>
</dbReference>
<sequence>MEELRSAVVVEDDPDIRFLLETTLTQAGFEVHASATGTDGVELVRAHNPLVTTLDIALPDIDGLEVARRVRRFSTTYLVMLTGRAAEIDTLLGLDAGADDYITKPFRPRELRARIEAMLRRPRTLAGFTSGGAVVAGQAAPTNGTITGAPHPVTPADVLAASASGHHPTYSGAPAPTAASPGASPSPFSPGSPAEPAVATAATRPVNRVLSHRGLVVDVDARTAELDGQAVSLTRTEFDLLVALVESPTRVLRKDELVQRAWADSYDTGAVVSDADRHSVEVHVANLRRKLGDGPGHPRFIETVRGVGYRLRR</sequence>
<evidence type="ECO:0000256" key="2">
    <source>
        <dbReference type="ARBA" id="ARBA00023015"/>
    </source>
</evidence>
<dbReference type="Pfam" id="PF00486">
    <property type="entry name" value="Trans_reg_C"/>
    <property type="match status" value="1"/>
</dbReference>
<evidence type="ECO:0000313" key="11">
    <source>
        <dbReference type="Proteomes" id="UP001597277"/>
    </source>
</evidence>
<dbReference type="SUPFAM" id="SSF46894">
    <property type="entry name" value="C-terminal effector domain of the bipartite response regulators"/>
    <property type="match status" value="1"/>
</dbReference>
<dbReference type="SUPFAM" id="SSF52172">
    <property type="entry name" value="CheY-like"/>
    <property type="match status" value="1"/>
</dbReference>
<evidence type="ECO:0000256" key="1">
    <source>
        <dbReference type="ARBA" id="ARBA00022553"/>
    </source>
</evidence>
<dbReference type="SMART" id="SM00448">
    <property type="entry name" value="REC"/>
    <property type="match status" value="1"/>
</dbReference>
<dbReference type="Gene3D" id="1.10.10.10">
    <property type="entry name" value="Winged helix-like DNA-binding domain superfamily/Winged helix DNA-binding domain"/>
    <property type="match status" value="1"/>
</dbReference>
<evidence type="ECO:0000256" key="6">
    <source>
        <dbReference type="PROSITE-ProRule" id="PRU01091"/>
    </source>
</evidence>
<dbReference type="InterPro" id="IPR001789">
    <property type="entry name" value="Sig_transdc_resp-reg_receiver"/>
</dbReference>
<dbReference type="SMART" id="SM00862">
    <property type="entry name" value="Trans_reg_C"/>
    <property type="match status" value="1"/>
</dbReference>
<keyword evidence="11" id="KW-1185">Reference proteome</keyword>
<gene>
    <name evidence="10" type="ORF">ACFSE6_06255</name>
</gene>
<dbReference type="PANTHER" id="PTHR48111">
    <property type="entry name" value="REGULATOR OF RPOS"/>
    <property type="match status" value="1"/>
</dbReference>
<reference evidence="11" key="1">
    <citation type="journal article" date="2019" name="Int. J. Syst. Evol. Microbiol.">
        <title>The Global Catalogue of Microorganisms (GCM) 10K type strain sequencing project: providing services to taxonomists for standard genome sequencing and annotation.</title>
        <authorList>
            <consortium name="The Broad Institute Genomics Platform"/>
            <consortium name="The Broad Institute Genome Sequencing Center for Infectious Disease"/>
            <person name="Wu L."/>
            <person name="Ma J."/>
        </authorList>
    </citation>
    <scope>NUCLEOTIDE SEQUENCE [LARGE SCALE GENOMIC DNA]</scope>
    <source>
        <strain evidence="11">JCM 17130</strain>
    </source>
</reference>
<evidence type="ECO:0000256" key="3">
    <source>
        <dbReference type="ARBA" id="ARBA00023125"/>
    </source>
</evidence>
<evidence type="ECO:0000313" key="10">
    <source>
        <dbReference type="EMBL" id="MFD1717428.1"/>
    </source>
</evidence>
<evidence type="ECO:0000256" key="7">
    <source>
        <dbReference type="SAM" id="MobiDB-lite"/>
    </source>
</evidence>
<feature type="DNA-binding region" description="OmpR/PhoB-type" evidence="6">
    <location>
        <begin position="207"/>
        <end position="313"/>
    </location>
</feature>
<dbReference type="PROSITE" id="PS51755">
    <property type="entry name" value="OMPR_PHOB"/>
    <property type="match status" value="1"/>
</dbReference>
<dbReference type="Gene3D" id="3.40.50.2300">
    <property type="match status" value="1"/>
</dbReference>
<dbReference type="Pfam" id="PF00072">
    <property type="entry name" value="Response_reg"/>
    <property type="match status" value="1"/>
</dbReference>
<feature type="compositionally biased region" description="Low complexity" evidence="7">
    <location>
        <begin position="171"/>
        <end position="197"/>
    </location>
</feature>
<dbReference type="RefSeq" id="WP_388003637.1">
    <property type="nucleotide sequence ID" value="NZ_JBHUEE010000002.1"/>
</dbReference>
<dbReference type="InterPro" id="IPR036388">
    <property type="entry name" value="WH-like_DNA-bd_sf"/>
</dbReference>
<evidence type="ECO:0000256" key="5">
    <source>
        <dbReference type="PROSITE-ProRule" id="PRU00169"/>
    </source>
</evidence>
<feature type="region of interest" description="Disordered" evidence="7">
    <location>
        <begin position="163"/>
        <end position="202"/>
    </location>
</feature>
<evidence type="ECO:0000259" key="8">
    <source>
        <dbReference type="PROSITE" id="PS50110"/>
    </source>
</evidence>
<dbReference type="InterPro" id="IPR001867">
    <property type="entry name" value="OmpR/PhoB-type_DNA-bd"/>
</dbReference>
<feature type="domain" description="Response regulatory" evidence="8">
    <location>
        <begin position="6"/>
        <end position="119"/>
    </location>
</feature>
<organism evidence="10 11">
    <name type="scientific">Georgenia deserti</name>
    <dbReference type="NCBI Taxonomy" id="2093781"/>
    <lineage>
        <taxon>Bacteria</taxon>
        <taxon>Bacillati</taxon>
        <taxon>Actinomycetota</taxon>
        <taxon>Actinomycetes</taxon>
        <taxon>Micrococcales</taxon>
        <taxon>Bogoriellaceae</taxon>
        <taxon>Georgenia</taxon>
    </lineage>
</organism>
<feature type="modified residue" description="4-aspartylphosphate" evidence="5">
    <location>
        <position position="55"/>
    </location>
</feature>
<feature type="domain" description="OmpR/PhoB-type" evidence="9">
    <location>
        <begin position="207"/>
        <end position="313"/>
    </location>
</feature>
<proteinExistence type="predicted"/>
<dbReference type="InterPro" id="IPR039420">
    <property type="entry name" value="WalR-like"/>
</dbReference>
<dbReference type="InterPro" id="IPR016032">
    <property type="entry name" value="Sig_transdc_resp-reg_C-effctor"/>
</dbReference>
<accession>A0ABW4L1V2</accession>
<keyword evidence="3 6" id="KW-0238">DNA-binding</keyword>
<dbReference type="EMBL" id="JBHUEE010000002">
    <property type="protein sequence ID" value="MFD1717428.1"/>
    <property type="molecule type" value="Genomic_DNA"/>
</dbReference>
<comment type="caution">
    <text evidence="10">The sequence shown here is derived from an EMBL/GenBank/DDBJ whole genome shotgun (WGS) entry which is preliminary data.</text>
</comment>
<dbReference type="PANTHER" id="PTHR48111:SF4">
    <property type="entry name" value="DNA-BINDING DUAL TRANSCRIPTIONAL REGULATOR OMPR"/>
    <property type="match status" value="1"/>
</dbReference>
<dbReference type="CDD" id="cd00383">
    <property type="entry name" value="trans_reg_C"/>
    <property type="match status" value="1"/>
</dbReference>
<keyword evidence="1 5" id="KW-0597">Phosphoprotein</keyword>
<evidence type="ECO:0000256" key="4">
    <source>
        <dbReference type="ARBA" id="ARBA00023163"/>
    </source>
</evidence>